<name>A0A9N7VP06_PLEPL</name>
<dbReference type="AlphaFoldDB" id="A0A9N7VP06"/>
<feature type="region of interest" description="Disordered" evidence="1">
    <location>
        <begin position="15"/>
        <end position="42"/>
    </location>
</feature>
<reference evidence="2" key="1">
    <citation type="submission" date="2020-03" db="EMBL/GenBank/DDBJ databases">
        <authorList>
            <person name="Weist P."/>
        </authorList>
    </citation>
    <scope>NUCLEOTIDE SEQUENCE</scope>
</reference>
<organism evidence="2 3">
    <name type="scientific">Pleuronectes platessa</name>
    <name type="common">European plaice</name>
    <dbReference type="NCBI Taxonomy" id="8262"/>
    <lineage>
        <taxon>Eukaryota</taxon>
        <taxon>Metazoa</taxon>
        <taxon>Chordata</taxon>
        <taxon>Craniata</taxon>
        <taxon>Vertebrata</taxon>
        <taxon>Euteleostomi</taxon>
        <taxon>Actinopterygii</taxon>
        <taxon>Neopterygii</taxon>
        <taxon>Teleostei</taxon>
        <taxon>Neoteleostei</taxon>
        <taxon>Acanthomorphata</taxon>
        <taxon>Carangaria</taxon>
        <taxon>Pleuronectiformes</taxon>
        <taxon>Pleuronectoidei</taxon>
        <taxon>Pleuronectidae</taxon>
        <taxon>Pleuronectes</taxon>
    </lineage>
</organism>
<dbReference type="EMBL" id="CADEAL010004101">
    <property type="protein sequence ID" value="CAB1451766.1"/>
    <property type="molecule type" value="Genomic_DNA"/>
</dbReference>
<accession>A0A9N7VP06</accession>
<dbReference type="Proteomes" id="UP001153269">
    <property type="component" value="Unassembled WGS sequence"/>
</dbReference>
<comment type="caution">
    <text evidence="2">The sequence shown here is derived from an EMBL/GenBank/DDBJ whole genome shotgun (WGS) entry which is preliminary data.</text>
</comment>
<evidence type="ECO:0000313" key="2">
    <source>
        <dbReference type="EMBL" id="CAB1451766.1"/>
    </source>
</evidence>
<evidence type="ECO:0000313" key="3">
    <source>
        <dbReference type="Proteomes" id="UP001153269"/>
    </source>
</evidence>
<evidence type="ECO:0000256" key="1">
    <source>
        <dbReference type="SAM" id="MobiDB-lite"/>
    </source>
</evidence>
<gene>
    <name evidence="2" type="ORF">PLEPLA_LOCUS39492</name>
</gene>
<proteinExistence type="predicted"/>
<sequence>MHDVCQVTLMLLTPRSHPNAIPTPRPQRSSSRTMREQRARQHGPTKSVLRLCVCVARCCVQRLLLCVDASGLAALVHSAGFTGFLARPHAEWRRPRLDPWLNTDYVFSQPDLCQHLEQRALFQFIKS</sequence>
<protein>
    <submittedName>
        <fullName evidence="2">Uncharacterized protein</fullName>
    </submittedName>
</protein>
<keyword evidence="3" id="KW-1185">Reference proteome</keyword>